<dbReference type="EC" id="3.5.2.3" evidence="2"/>
<sequence>MADSAFGITGLETAVGLGITHLVMTGVLTPLQWAAAMSANPARALRLERGRISVGDVADITIIDPDLAYTVDAARHFSKGKNTPFQGMELKGRVVYTIANGQIIFC</sequence>
<dbReference type="GO" id="GO:0006145">
    <property type="term" value="P:purine nucleobase catabolic process"/>
    <property type="evidence" value="ECO:0007669"/>
    <property type="project" value="TreeGrafter"/>
</dbReference>
<proteinExistence type="predicted"/>
<protein>
    <submittedName>
        <fullName evidence="2">Dihydroorotase</fullName>
        <ecNumber evidence="2">3.5.2.3</ecNumber>
    </submittedName>
</protein>
<dbReference type="InterPro" id="IPR050138">
    <property type="entry name" value="DHOase/Allantoinase_Hydrolase"/>
</dbReference>
<organism evidence="2">
    <name type="scientific">uncultured bacterium contig00034</name>
    <dbReference type="NCBI Taxonomy" id="1181523"/>
    <lineage>
        <taxon>Bacteria</taxon>
        <taxon>environmental samples</taxon>
    </lineage>
</organism>
<dbReference type="InterPro" id="IPR011059">
    <property type="entry name" value="Metal-dep_hydrolase_composite"/>
</dbReference>
<name>A0A806KNJ9_9BACT</name>
<feature type="domain" description="Amidohydrolase-related" evidence="1">
    <location>
        <begin position="23"/>
        <end position="103"/>
    </location>
</feature>
<dbReference type="Pfam" id="PF01979">
    <property type="entry name" value="Amidohydro_1"/>
    <property type="match status" value="1"/>
</dbReference>
<dbReference type="PANTHER" id="PTHR43668">
    <property type="entry name" value="ALLANTOINASE"/>
    <property type="match status" value="1"/>
</dbReference>
<keyword evidence="2" id="KW-0378">Hydrolase</keyword>
<dbReference type="GO" id="GO:0004038">
    <property type="term" value="F:allantoinase activity"/>
    <property type="evidence" value="ECO:0007669"/>
    <property type="project" value="TreeGrafter"/>
</dbReference>
<dbReference type="PANTHER" id="PTHR43668:SF2">
    <property type="entry name" value="ALLANTOINASE"/>
    <property type="match status" value="1"/>
</dbReference>
<dbReference type="GO" id="GO:0004151">
    <property type="term" value="F:dihydroorotase activity"/>
    <property type="evidence" value="ECO:0007669"/>
    <property type="project" value="UniProtKB-EC"/>
</dbReference>
<reference evidence="2" key="1">
    <citation type="submission" date="2012-03" db="EMBL/GenBank/DDBJ databases">
        <title>Functional metagenomics reveals considerable lignocellulase gene clusters in the gut microbiome of a wood-feeding higher termite.</title>
        <authorList>
            <person name="Liu N."/>
        </authorList>
    </citation>
    <scope>NUCLEOTIDE SEQUENCE</scope>
</reference>
<evidence type="ECO:0000313" key="2">
    <source>
        <dbReference type="EMBL" id="AGS52138.1"/>
    </source>
</evidence>
<dbReference type="SUPFAM" id="SSF51338">
    <property type="entry name" value="Composite domain of metallo-dependent hydrolases"/>
    <property type="match status" value="1"/>
</dbReference>
<dbReference type="SUPFAM" id="SSF51556">
    <property type="entry name" value="Metallo-dependent hydrolases"/>
    <property type="match status" value="1"/>
</dbReference>
<dbReference type="GO" id="GO:0005737">
    <property type="term" value="C:cytoplasm"/>
    <property type="evidence" value="ECO:0007669"/>
    <property type="project" value="TreeGrafter"/>
</dbReference>
<dbReference type="InterPro" id="IPR032466">
    <property type="entry name" value="Metal_Hydrolase"/>
</dbReference>
<dbReference type="Gene3D" id="3.20.20.140">
    <property type="entry name" value="Metal-dependent hydrolases"/>
    <property type="match status" value="1"/>
</dbReference>
<accession>A0A806KNJ9</accession>
<dbReference type="InterPro" id="IPR006680">
    <property type="entry name" value="Amidohydro-rel"/>
</dbReference>
<dbReference type="EMBL" id="JQ844183">
    <property type="protein sequence ID" value="AGS52138.1"/>
    <property type="molecule type" value="Genomic_DNA"/>
</dbReference>
<evidence type="ECO:0000259" key="1">
    <source>
        <dbReference type="Pfam" id="PF01979"/>
    </source>
</evidence>
<dbReference type="AlphaFoldDB" id="A0A806KNJ9"/>